<proteinExistence type="inferred from homology"/>
<dbReference type="NCBIfam" id="TIGR01730">
    <property type="entry name" value="RND_mfp"/>
    <property type="match status" value="1"/>
</dbReference>
<sequence length="387" mass="42551">MSIINKKSLATIADVTCIGLAIMINSTLSANQQQTPPPQVMPQYPVVSVSEVLPVSHQASVTAYGEVKSRNQLALTSQVSGQITYLSAKFHTGKTFKQGELLAEIEPIVYQQALANAQASLADAQLALAQEELNSNQAAQEWQQSGLANEQASDLVLRKPQLVAANAKYTMAKKEVEKARYDLAQTKLIAPFDALIVSKKVHVGSNVQAGTSLADLYDVSLFEVSLPLSAQQWQLLPKANNTVEPFANIEVQLADETSHEQWLAEVDRYERHLDTKSRQRSLVAVVKHPIALANPLFPGSFVKATIKGQKIEQLWKLPASALIDNNTVWQVNDEDLLVQLPIKVIFSENNAVYIQPIEPLQQAKIVNRPLSSYLVNMKVAAKTEELL</sequence>
<evidence type="ECO:0000313" key="5">
    <source>
        <dbReference type="Proteomes" id="UP000029843"/>
    </source>
</evidence>
<dbReference type="SUPFAM" id="SSF111369">
    <property type="entry name" value="HlyD-like secretion proteins"/>
    <property type="match status" value="1"/>
</dbReference>
<comment type="similarity">
    <text evidence="1">Belongs to the membrane fusion protein (MFP) (TC 8.A.1) family.</text>
</comment>
<feature type="domain" description="Multidrug resistance protein MdtA-like barrel-sandwich hybrid" evidence="3">
    <location>
        <begin position="72"/>
        <end position="213"/>
    </location>
</feature>
<protein>
    <submittedName>
        <fullName evidence="4">Efflux transporter, RND family, MFP subunit</fullName>
    </submittedName>
</protein>
<dbReference type="Gene3D" id="2.40.50.100">
    <property type="match status" value="1"/>
</dbReference>
<feature type="coiled-coil region" evidence="2">
    <location>
        <begin position="114"/>
        <end position="141"/>
    </location>
</feature>
<evidence type="ECO:0000256" key="1">
    <source>
        <dbReference type="ARBA" id="ARBA00009477"/>
    </source>
</evidence>
<name>A0A099KLA8_COLPS</name>
<dbReference type="PATRIC" id="fig|28229.4.peg.2467"/>
<dbReference type="GO" id="GO:1990281">
    <property type="term" value="C:efflux pump complex"/>
    <property type="evidence" value="ECO:0007669"/>
    <property type="project" value="TreeGrafter"/>
</dbReference>
<dbReference type="PANTHER" id="PTHR30469:SF12">
    <property type="entry name" value="MULTIDRUG RESISTANCE PROTEIN MDTA"/>
    <property type="match status" value="1"/>
</dbReference>
<evidence type="ECO:0000259" key="3">
    <source>
        <dbReference type="Pfam" id="PF25917"/>
    </source>
</evidence>
<dbReference type="RefSeq" id="WP_052056581.1">
    <property type="nucleotide sequence ID" value="NZ_JQED01000029.1"/>
</dbReference>
<dbReference type="OrthoDB" id="9781888at2"/>
<evidence type="ECO:0000313" key="4">
    <source>
        <dbReference type="EMBL" id="KGJ91549.1"/>
    </source>
</evidence>
<dbReference type="Gene3D" id="1.10.287.470">
    <property type="entry name" value="Helix hairpin bin"/>
    <property type="match status" value="1"/>
</dbReference>
<dbReference type="AlphaFoldDB" id="A0A099KLA8"/>
<dbReference type="EMBL" id="JQED01000029">
    <property type="protein sequence ID" value="KGJ91549.1"/>
    <property type="molecule type" value="Genomic_DNA"/>
</dbReference>
<keyword evidence="2" id="KW-0175">Coiled coil</keyword>
<dbReference type="Gene3D" id="2.40.30.170">
    <property type="match status" value="1"/>
</dbReference>
<reference evidence="4 5" key="1">
    <citation type="submission" date="2014-08" db="EMBL/GenBank/DDBJ databases">
        <title>Genomic and Phenotypic Diversity of Colwellia psychrerythraea strains from Disparate Marine Basins.</title>
        <authorList>
            <person name="Techtmann S.M."/>
            <person name="Stelling S.C."/>
            <person name="Utturkar S.M."/>
            <person name="Alshibli N."/>
            <person name="Harris A."/>
            <person name="Brown S.D."/>
            <person name="Hazen T.C."/>
        </authorList>
    </citation>
    <scope>NUCLEOTIDE SEQUENCE [LARGE SCALE GENOMIC DNA]</scope>
    <source>
        <strain evidence="4 5">ND2E</strain>
    </source>
</reference>
<evidence type="ECO:0000256" key="2">
    <source>
        <dbReference type="SAM" id="Coils"/>
    </source>
</evidence>
<dbReference type="Proteomes" id="UP000029843">
    <property type="component" value="Unassembled WGS sequence"/>
</dbReference>
<gene>
    <name evidence="4" type="ORF">ND2E_3414</name>
</gene>
<organism evidence="4 5">
    <name type="scientific">Colwellia psychrerythraea</name>
    <name type="common">Vibrio psychroerythus</name>
    <dbReference type="NCBI Taxonomy" id="28229"/>
    <lineage>
        <taxon>Bacteria</taxon>
        <taxon>Pseudomonadati</taxon>
        <taxon>Pseudomonadota</taxon>
        <taxon>Gammaproteobacteria</taxon>
        <taxon>Alteromonadales</taxon>
        <taxon>Colwelliaceae</taxon>
        <taxon>Colwellia</taxon>
    </lineage>
</organism>
<dbReference type="GO" id="GO:0015562">
    <property type="term" value="F:efflux transmembrane transporter activity"/>
    <property type="evidence" value="ECO:0007669"/>
    <property type="project" value="TreeGrafter"/>
</dbReference>
<dbReference type="Pfam" id="PF25917">
    <property type="entry name" value="BSH_RND"/>
    <property type="match status" value="1"/>
</dbReference>
<dbReference type="InterPro" id="IPR058625">
    <property type="entry name" value="MdtA-like_BSH"/>
</dbReference>
<comment type="caution">
    <text evidence="4">The sequence shown here is derived from an EMBL/GenBank/DDBJ whole genome shotgun (WGS) entry which is preliminary data.</text>
</comment>
<dbReference type="PANTHER" id="PTHR30469">
    <property type="entry name" value="MULTIDRUG RESISTANCE PROTEIN MDTA"/>
    <property type="match status" value="1"/>
</dbReference>
<accession>A0A099KLA8</accession>
<dbReference type="InterPro" id="IPR006143">
    <property type="entry name" value="RND_pump_MFP"/>
</dbReference>